<organism evidence="2">
    <name type="scientific">Sesamum radiatum</name>
    <name type="common">Black benniseed</name>
    <dbReference type="NCBI Taxonomy" id="300843"/>
    <lineage>
        <taxon>Eukaryota</taxon>
        <taxon>Viridiplantae</taxon>
        <taxon>Streptophyta</taxon>
        <taxon>Embryophyta</taxon>
        <taxon>Tracheophyta</taxon>
        <taxon>Spermatophyta</taxon>
        <taxon>Magnoliopsida</taxon>
        <taxon>eudicotyledons</taxon>
        <taxon>Gunneridae</taxon>
        <taxon>Pentapetalae</taxon>
        <taxon>asterids</taxon>
        <taxon>lamiids</taxon>
        <taxon>Lamiales</taxon>
        <taxon>Pedaliaceae</taxon>
        <taxon>Sesamum</taxon>
    </lineage>
</organism>
<dbReference type="EMBL" id="JACGWJ010000027">
    <property type="protein sequence ID" value="KAL0308537.1"/>
    <property type="molecule type" value="Genomic_DNA"/>
</dbReference>
<protein>
    <recommendedName>
        <fullName evidence="1">F-box domain-containing protein</fullName>
    </recommendedName>
</protein>
<comment type="caution">
    <text evidence="2">The sequence shown here is derived from an EMBL/GenBank/DDBJ whole genome shotgun (WGS) entry which is preliminary data.</text>
</comment>
<dbReference type="SMART" id="SM00256">
    <property type="entry name" value="FBOX"/>
    <property type="match status" value="2"/>
</dbReference>
<feature type="domain" description="F-box" evidence="1">
    <location>
        <begin position="323"/>
        <end position="361"/>
    </location>
</feature>
<dbReference type="InterPro" id="IPR056592">
    <property type="entry name" value="Beta-prop_At3g26010-like"/>
</dbReference>
<dbReference type="InterPro" id="IPR036047">
    <property type="entry name" value="F-box-like_dom_sf"/>
</dbReference>
<dbReference type="Pfam" id="PF00646">
    <property type="entry name" value="F-box"/>
    <property type="match status" value="2"/>
</dbReference>
<feature type="domain" description="F-box" evidence="1">
    <location>
        <begin position="10"/>
        <end position="48"/>
    </location>
</feature>
<name>A0AAW2KNH7_SESRA</name>
<dbReference type="AlphaFoldDB" id="A0AAW2KNH7"/>
<dbReference type="PANTHER" id="PTHR31672:SF9">
    <property type="entry name" value="F-BOX DOMAIN-CONTAINING PROTEIN"/>
    <property type="match status" value="1"/>
</dbReference>
<accession>A0AAW2KNH7</accession>
<evidence type="ECO:0000259" key="1">
    <source>
        <dbReference type="SMART" id="SM00256"/>
    </source>
</evidence>
<dbReference type="Pfam" id="PF24750">
    <property type="entry name" value="b-prop_At3g26010-like"/>
    <property type="match status" value="1"/>
</dbReference>
<dbReference type="InterPro" id="IPR001810">
    <property type="entry name" value="F-box_dom"/>
</dbReference>
<gene>
    <name evidence="2" type="ORF">Sradi_5796000</name>
</gene>
<reference evidence="2" key="2">
    <citation type="journal article" date="2024" name="Plant">
        <title>Genomic evolution and insights into agronomic trait innovations of Sesamum species.</title>
        <authorList>
            <person name="Miao H."/>
            <person name="Wang L."/>
            <person name="Qu L."/>
            <person name="Liu H."/>
            <person name="Sun Y."/>
            <person name="Le M."/>
            <person name="Wang Q."/>
            <person name="Wei S."/>
            <person name="Zheng Y."/>
            <person name="Lin W."/>
            <person name="Duan Y."/>
            <person name="Cao H."/>
            <person name="Xiong S."/>
            <person name="Wang X."/>
            <person name="Wei L."/>
            <person name="Li C."/>
            <person name="Ma Q."/>
            <person name="Ju M."/>
            <person name="Zhao R."/>
            <person name="Li G."/>
            <person name="Mu C."/>
            <person name="Tian Q."/>
            <person name="Mei H."/>
            <person name="Zhang T."/>
            <person name="Gao T."/>
            <person name="Zhang H."/>
        </authorList>
    </citation>
    <scope>NUCLEOTIDE SEQUENCE</scope>
    <source>
        <strain evidence="2">G02</strain>
    </source>
</reference>
<dbReference type="SUPFAM" id="SSF81383">
    <property type="entry name" value="F-box domain"/>
    <property type="match status" value="2"/>
</dbReference>
<dbReference type="PANTHER" id="PTHR31672">
    <property type="entry name" value="BNACNNG10540D PROTEIN"/>
    <property type="match status" value="1"/>
</dbReference>
<sequence>MDAEAKLDDMNVVIEILIRLPPKSVFRFISVSKTWEKTISTDPLFLRSYSRRQNSANRRRLLAILEKKTKQHLDPERPPAQYIRFPDNPHVEIEQNDQFVFNSSNGLFLTGFLPSTFHVVNPVTKKCVALPPPPIACKTSVAIMCEDNFSELKANYIVLRAQQSLQNNIMQIDTYSSRTGEWTRSVLVATGSFELSLKPPTVANGVFHWNTTDLKTMVVYDPNDSLKNHVQLIQKPKCRSQLGEVTRSTTDDILWLFMIDTEHWKLFMLPKGGDSGLSYSRKTTISDDEWVLMHCISHDSLIKNGFRSITLMAMNAEAKLDDMNVVIEILIRLPPKSVFRFISVSKTWEKTISTDPFFLRSYSRRNRYAKRSRLLAILEKKKNQTLDRELPPPPPVLLSK</sequence>
<proteinExistence type="predicted"/>
<dbReference type="InterPro" id="IPR050796">
    <property type="entry name" value="SCF_F-box_component"/>
</dbReference>
<reference evidence="2" key="1">
    <citation type="submission" date="2020-06" db="EMBL/GenBank/DDBJ databases">
        <authorList>
            <person name="Li T."/>
            <person name="Hu X."/>
            <person name="Zhang T."/>
            <person name="Song X."/>
            <person name="Zhang H."/>
            <person name="Dai N."/>
            <person name="Sheng W."/>
            <person name="Hou X."/>
            <person name="Wei L."/>
        </authorList>
    </citation>
    <scope>NUCLEOTIDE SEQUENCE</scope>
    <source>
        <strain evidence="2">G02</strain>
        <tissue evidence="2">Leaf</tissue>
    </source>
</reference>
<evidence type="ECO:0000313" key="2">
    <source>
        <dbReference type="EMBL" id="KAL0308537.1"/>
    </source>
</evidence>